<keyword evidence="5 6" id="KW-0472">Membrane</keyword>
<evidence type="ECO:0000313" key="7">
    <source>
        <dbReference type="EMBL" id="OGG54079.1"/>
    </source>
</evidence>
<reference evidence="7 8" key="1">
    <citation type="journal article" date="2016" name="Nat. Commun.">
        <title>Thousands of microbial genomes shed light on interconnected biogeochemical processes in an aquifer system.</title>
        <authorList>
            <person name="Anantharaman K."/>
            <person name="Brown C.T."/>
            <person name="Hug L.A."/>
            <person name="Sharon I."/>
            <person name="Castelle C.J."/>
            <person name="Probst A.J."/>
            <person name="Thomas B.C."/>
            <person name="Singh A."/>
            <person name="Wilkins M.J."/>
            <person name="Karaoz U."/>
            <person name="Brodie E.L."/>
            <person name="Williams K.H."/>
            <person name="Hubbard S.S."/>
            <person name="Banfield J.F."/>
        </authorList>
    </citation>
    <scope>NUCLEOTIDE SEQUENCE [LARGE SCALE GENOMIC DNA]</scope>
    <source>
        <strain evidence="8">RIFCSPLOWO2_12_FULL_64_10</strain>
    </source>
</reference>
<dbReference type="GO" id="GO:0005886">
    <property type="term" value="C:plasma membrane"/>
    <property type="evidence" value="ECO:0007669"/>
    <property type="project" value="UniProtKB-SubCell"/>
</dbReference>
<gene>
    <name evidence="7" type="ORF">A3F84_17570</name>
</gene>
<evidence type="ECO:0000256" key="4">
    <source>
        <dbReference type="ARBA" id="ARBA00022989"/>
    </source>
</evidence>
<feature type="transmembrane region" description="Helical" evidence="6">
    <location>
        <begin position="123"/>
        <end position="141"/>
    </location>
</feature>
<protein>
    <recommendedName>
        <fullName evidence="9">TIGR00374 family protein</fullName>
    </recommendedName>
</protein>
<evidence type="ECO:0008006" key="9">
    <source>
        <dbReference type="Google" id="ProtNLM"/>
    </source>
</evidence>
<evidence type="ECO:0000256" key="2">
    <source>
        <dbReference type="ARBA" id="ARBA00022475"/>
    </source>
</evidence>
<dbReference type="InterPro" id="IPR022791">
    <property type="entry name" value="L-PG_synthase/AglD"/>
</dbReference>
<feature type="transmembrane region" description="Helical" evidence="6">
    <location>
        <begin position="147"/>
        <end position="167"/>
    </location>
</feature>
<organism evidence="7 8">
    <name type="scientific">Handelsmanbacteria sp. (strain RIFCSPLOWO2_12_FULL_64_10)</name>
    <dbReference type="NCBI Taxonomy" id="1817868"/>
    <lineage>
        <taxon>Bacteria</taxon>
        <taxon>Candidatus Handelsmaniibacteriota</taxon>
    </lineage>
</organism>
<dbReference type="EMBL" id="MFKF01000113">
    <property type="protein sequence ID" value="OGG54079.1"/>
    <property type="molecule type" value="Genomic_DNA"/>
</dbReference>
<comment type="subcellular location">
    <subcellularLocation>
        <location evidence="1">Cell membrane</location>
        <topology evidence="1">Multi-pass membrane protein</topology>
    </subcellularLocation>
</comment>
<evidence type="ECO:0000256" key="5">
    <source>
        <dbReference type="ARBA" id="ARBA00023136"/>
    </source>
</evidence>
<evidence type="ECO:0000256" key="3">
    <source>
        <dbReference type="ARBA" id="ARBA00022692"/>
    </source>
</evidence>
<feature type="transmembrane region" description="Helical" evidence="6">
    <location>
        <begin position="279"/>
        <end position="298"/>
    </location>
</feature>
<proteinExistence type="predicted"/>
<evidence type="ECO:0000256" key="1">
    <source>
        <dbReference type="ARBA" id="ARBA00004651"/>
    </source>
</evidence>
<keyword evidence="3 6" id="KW-0812">Transmembrane</keyword>
<accession>A0A1F6CY29</accession>
<sequence>MKRFRVLFLLLGFILLGVLVYQTGLRSISSYLERIGWRFLLIAGVALCWQVGNTVAWGLAFQGGETALRFRHLFIAKLVGDAINYITPLLGVGGEFLKPYLIRRHVSLPEGFASIVITKTVQLLTGVLYAFVGVGLALFFFRLPSSAWMTIAGVLGAGGVVLLWLFVQQQRNPFSSLLDALARAGIKTGSPEGRRRYAAEMDAHLATYYRQERARLSASVGIYCLSWVFGVVETWLIVHLLGASIPFKTAFFLTSLSSVINTFFFFVPGGVGVLEGGQAFLFSLLGLPMGLGVTVGLVKRIRKIFYVLAGLLLVSGWLIRREDGSLEAEAIGMG</sequence>
<dbReference type="PANTHER" id="PTHR39087">
    <property type="entry name" value="UPF0104 MEMBRANE PROTEIN MJ1595"/>
    <property type="match status" value="1"/>
</dbReference>
<evidence type="ECO:0000313" key="8">
    <source>
        <dbReference type="Proteomes" id="UP000178606"/>
    </source>
</evidence>
<comment type="caution">
    <text evidence="7">The sequence shown here is derived from an EMBL/GenBank/DDBJ whole genome shotgun (WGS) entry which is preliminary data.</text>
</comment>
<dbReference type="PANTHER" id="PTHR39087:SF2">
    <property type="entry name" value="UPF0104 MEMBRANE PROTEIN MJ1595"/>
    <property type="match status" value="1"/>
</dbReference>
<feature type="transmembrane region" description="Helical" evidence="6">
    <location>
        <begin position="250"/>
        <end position="267"/>
    </location>
</feature>
<feature type="transmembrane region" description="Helical" evidence="6">
    <location>
        <begin position="36"/>
        <end position="61"/>
    </location>
</feature>
<keyword evidence="4 6" id="KW-1133">Transmembrane helix</keyword>
<dbReference type="Proteomes" id="UP000178606">
    <property type="component" value="Unassembled WGS sequence"/>
</dbReference>
<keyword evidence="2" id="KW-1003">Cell membrane</keyword>
<dbReference type="NCBIfam" id="TIGR00374">
    <property type="entry name" value="flippase-like domain"/>
    <property type="match status" value="1"/>
</dbReference>
<feature type="transmembrane region" description="Helical" evidence="6">
    <location>
        <begin position="220"/>
        <end position="238"/>
    </location>
</feature>
<name>A0A1F6CY29_HANXR</name>
<dbReference type="AlphaFoldDB" id="A0A1F6CY29"/>
<dbReference type="Pfam" id="PF03706">
    <property type="entry name" value="LPG_synthase_TM"/>
    <property type="match status" value="1"/>
</dbReference>
<evidence type="ECO:0000256" key="6">
    <source>
        <dbReference type="SAM" id="Phobius"/>
    </source>
</evidence>